<dbReference type="Proteomes" id="UP000225706">
    <property type="component" value="Unassembled WGS sequence"/>
</dbReference>
<keyword evidence="2" id="KW-1185">Reference proteome</keyword>
<accession>A0A2B4SC23</accession>
<organism evidence="1 2">
    <name type="scientific">Stylophora pistillata</name>
    <name type="common">Smooth cauliflower coral</name>
    <dbReference type="NCBI Taxonomy" id="50429"/>
    <lineage>
        <taxon>Eukaryota</taxon>
        <taxon>Metazoa</taxon>
        <taxon>Cnidaria</taxon>
        <taxon>Anthozoa</taxon>
        <taxon>Hexacorallia</taxon>
        <taxon>Scleractinia</taxon>
        <taxon>Astrocoeniina</taxon>
        <taxon>Pocilloporidae</taxon>
        <taxon>Stylophora</taxon>
    </lineage>
</organism>
<proteinExistence type="predicted"/>
<comment type="caution">
    <text evidence="1">The sequence shown here is derived from an EMBL/GenBank/DDBJ whole genome shotgun (WGS) entry which is preliminary data.</text>
</comment>
<name>A0A2B4SC23_STYPI</name>
<dbReference type="EMBL" id="LSMT01000122">
    <property type="protein sequence ID" value="PFX26593.1"/>
    <property type="molecule type" value="Genomic_DNA"/>
</dbReference>
<gene>
    <name evidence="1" type="ORF">AWC38_SpisGene8733</name>
</gene>
<evidence type="ECO:0000313" key="1">
    <source>
        <dbReference type="EMBL" id="PFX26593.1"/>
    </source>
</evidence>
<dbReference type="AlphaFoldDB" id="A0A2B4SC23"/>
<protein>
    <submittedName>
        <fullName evidence="1">Uncharacterized protein</fullName>
    </submittedName>
</protein>
<evidence type="ECO:0000313" key="2">
    <source>
        <dbReference type="Proteomes" id="UP000225706"/>
    </source>
</evidence>
<sequence>MVVPVSRGIWKTHTYLGEFCEFYELLDAQSTALATNSFQGLLKGYRRVLMVLEVSRMSVKVERDRLSCVSVIKMQAQLVQVVSSISIGCTTGVFVKFCNANLFIIKLIWVNLSHCPASGDDIFLQG</sequence>
<reference evidence="2" key="1">
    <citation type="journal article" date="2017" name="bioRxiv">
        <title>Comparative analysis of the genomes of Stylophora pistillata and Acropora digitifera provides evidence for extensive differences between species of corals.</title>
        <authorList>
            <person name="Voolstra C.R."/>
            <person name="Li Y."/>
            <person name="Liew Y.J."/>
            <person name="Baumgarten S."/>
            <person name="Zoccola D."/>
            <person name="Flot J.-F."/>
            <person name="Tambutte S."/>
            <person name="Allemand D."/>
            <person name="Aranda M."/>
        </authorList>
    </citation>
    <scope>NUCLEOTIDE SEQUENCE [LARGE SCALE GENOMIC DNA]</scope>
</reference>